<comment type="similarity">
    <text evidence="6">Belongs to the HDDC2 family.</text>
</comment>
<keyword evidence="9" id="KW-0479">Metal-binding</keyword>
<evidence type="ECO:0000256" key="9">
    <source>
        <dbReference type="ARBA" id="ARBA00022723"/>
    </source>
</evidence>
<proteinExistence type="inferred from homology"/>
<evidence type="ECO:0000256" key="8">
    <source>
        <dbReference type="ARBA" id="ARBA00012964"/>
    </source>
</evidence>
<keyword evidence="11" id="KW-0460">Magnesium</keyword>
<dbReference type="InterPro" id="IPR039356">
    <property type="entry name" value="YfbR/HDDC2"/>
</dbReference>
<sequence>MAMLIDDSSLDRHRCIKMSLVHDLAESIVGDITPYDGVSNEDKHQRERRAMNHIVQLLDSSAAAQEMHELWSEYEAGETSEAKLVKDLDKFEMIVQALEYEKRPSESGRQKSLDSFFESTRGKFRHPQVQAWVEELYRERQNVK</sequence>
<accession>A0A9W8AHP6</accession>
<keyword evidence="14" id="KW-1185">Reference proteome</keyword>
<protein>
    <recommendedName>
        <fullName evidence="8">5'-deoxynucleotidase</fullName>
        <ecNumber evidence="8">3.1.3.89</ecNumber>
    </recommendedName>
</protein>
<evidence type="ECO:0000256" key="11">
    <source>
        <dbReference type="ARBA" id="ARBA00022842"/>
    </source>
</evidence>
<dbReference type="SUPFAM" id="SSF109604">
    <property type="entry name" value="HD-domain/PDEase-like"/>
    <property type="match status" value="1"/>
</dbReference>
<dbReference type="OrthoDB" id="10254258at2759"/>
<keyword evidence="10" id="KW-0378">Hydrolase</keyword>
<reference evidence="13" key="1">
    <citation type="submission" date="2022-07" db="EMBL/GenBank/DDBJ databases">
        <title>Phylogenomic reconstructions and comparative analyses of Kickxellomycotina fungi.</title>
        <authorList>
            <person name="Reynolds N.K."/>
            <person name="Stajich J.E."/>
            <person name="Barry K."/>
            <person name="Grigoriev I.V."/>
            <person name="Crous P."/>
            <person name="Smith M.E."/>
        </authorList>
    </citation>
    <scope>NUCLEOTIDE SEQUENCE</scope>
    <source>
        <strain evidence="13">RSA 861</strain>
    </source>
</reference>
<evidence type="ECO:0000256" key="3">
    <source>
        <dbReference type="ARBA" id="ARBA00001941"/>
    </source>
</evidence>
<dbReference type="Pfam" id="PF13023">
    <property type="entry name" value="HD_3"/>
    <property type="match status" value="1"/>
</dbReference>
<comment type="caution">
    <text evidence="13">The sequence shown here is derived from an EMBL/GenBank/DDBJ whole genome shotgun (WGS) entry which is preliminary data.</text>
</comment>
<evidence type="ECO:0000256" key="2">
    <source>
        <dbReference type="ARBA" id="ARBA00001936"/>
    </source>
</evidence>
<evidence type="ECO:0000256" key="5">
    <source>
        <dbReference type="ARBA" id="ARBA00004074"/>
    </source>
</evidence>
<evidence type="ECO:0000256" key="6">
    <source>
        <dbReference type="ARBA" id="ARBA00009999"/>
    </source>
</evidence>
<evidence type="ECO:0000313" key="14">
    <source>
        <dbReference type="Proteomes" id="UP001150569"/>
    </source>
</evidence>
<dbReference type="AlphaFoldDB" id="A0A9W8AHP6"/>
<evidence type="ECO:0000256" key="7">
    <source>
        <dbReference type="ARBA" id="ARBA00011738"/>
    </source>
</evidence>
<dbReference type="Proteomes" id="UP001150569">
    <property type="component" value="Unassembled WGS sequence"/>
</dbReference>
<feature type="domain" description="HD" evidence="12">
    <location>
        <begin position="1"/>
        <end position="125"/>
    </location>
</feature>
<evidence type="ECO:0000256" key="4">
    <source>
        <dbReference type="ARBA" id="ARBA00001946"/>
    </source>
</evidence>
<comment type="function">
    <text evidence="5">Catalyzes the dephosphorylation of the nucleoside 5'-monophosphates deoxyadenosine monophosphate (dAMP), deoxycytidine monophosphate (dCMP), deoxyguanosine monophosphate (dGMP) and deoxythymidine monophosphate (dTMP).</text>
</comment>
<dbReference type="FunFam" id="1.10.3210.10:FF:000011">
    <property type="entry name" value="HD domain-containing protein 2"/>
    <property type="match status" value="1"/>
</dbReference>
<dbReference type="InterPro" id="IPR006674">
    <property type="entry name" value="HD_domain"/>
</dbReference>
<dbReference type="GO" id="GO:0046872">
    <property type="term" value="F:metal ion binding"/>
    <property type="evidence" value="ECO:0007669"/>
    <property type="project" value="UniProtKB-KW"/>
</dbReference>
<dbReference type="GO" id="GO:0002953">
    <property type="term" value="F:5'-deoxynucleotidase activity"/>
    <property type="evidence" value="ECO:0007669"/>
    <property type="project" value="UniProtKB-EC"/>
</dbReference>
<evidence type="ECO:0000256" key="10">
    <source>
        <dbReference type="ARBA" id="ARBA00022801"/>
    </source>
</evidence>
<gene>
    <name evidence="13" type="ORF">IWQ60_003543</name>
</gene>
<comment type="cofactor">
    <cofactor evidence="3">
        <name>Co(2+)</name>
        <dbReference type="ChEBI" id="CHEBI:48828"/>
    </cofactor>
</comment>
<dbReference type="EC" id="3.1.3.89" evidence="8"/>
<comment type="cofactor">
    <cofactor evidence="4">
        <name>Mg(2+)</name>
        <dbReference type="ChEBI" id="CHEBI:18420"/>
    </cofactor>
</comment>
<evidence type="ECO:0000259" key="12">
    <source>
        <dbReference type="Pfam" id="PF13023"/>
    </source>
</evidence>
<dbReference type="PANTHER" id="PTHR11845:SF13">
    <property type="entry name" value="5'-DEOXYNUCLEOTIDASE HDDC2"/>
    <property type="match status" value="1"/>
</dbReference>
<name>A0A9W8AHP6_9FUNG</name>
<dbReference type="GO" id="GO:0005737">
    <property type="term" value="C:cytoplasm"/>
    <property type="evidence" value="ECO:0007669"/>
    <property type="project" value="TreeGrafter"/>
</dbReference>
<organism evidence="13 14">
    <name type="scientific">Tieghemiomyces parasiticus</name>
    <dbReference type="NCBI Taxonomy" id="78921"/>
    <lineage>
        <taxon>Eukaryota</taxon>
        <taxon>Fungi</taxon>
        <taxon>Fungi incertae sedis</taxon>
        <taxon>Zoopagomycota</taxon>
        <taxon>Kickxellomycotina</taxon>
        <taxon>Dimargaritomycetes</taxon>
        <taxon>Dimargaritales</taxon>
        <taxon>Dimargaritaceae</taxon>
        <taxon>Tieghemiomyces</taxon>
    </lineage>
</organism>
<dbReference type="Gene3D" id="1.10.3210.10">
    <property type="entry name" value="Hypothetical protein af1432"/>
    <property type="match status" value="1"/>
</dbReference>
<comment type="subunit">
    <text evidence="7">Homodimer.</text>
</comment>
<evidence type="ECO:0000256" key="1">
    <source>
        <dbReference type="ARBA" id="ARBA00001638"/>
    </source>
</evidence>
<comment type="catalytic activity">
    <reaction evidence="1">
        <text>a 2'-deoxyribonucleoside 5'-phosphate + H2O = a 2'-deoxyribonucleoside + phosphate</text>
        <dbReference type="Rhea" id="RHEA:36167"/>
        <dbReference type="ChEBI" id="CHEBI:15377"/>
        <dbReference type="ChEBI" id="CHEBI:18274"/>
        <dbReference type="ChEBI" id="CHEBI:43474"/>
        <dbReference type="ChEBI" id="CHEBI:65317"/>
        <dbReference type="EC" id="3.1.3.89"/>
    </reaction>
</comment>
<dbReference type="GO" id="GO:0009159">
    <property type="term" value="P:deoxyribonucleoside monophosphate catabolic process"/>
    <property type="evidence" value="ECO:0007669"/>
    <property type="project" value="UniProtKB-ARBA"/>
</dbReference>
<evidence type="ECO:0000313" key="13">
    <source>
        <dbReference type="EMBL" id="KAJ1926734.1"/>
    </source>
</evidence>
<dbReference type="PANTHER" id="PTHR11845">
    <property type="entry name" value="5'-DEOXYNUCLEOTIDASE HDDC2"/>
    <property type="match status" value="1"/>
</dbReference>
<dbReference type="EMBL" id="JANBPT010000153">
    <property type="protein sequence ID" value="KAJ1926734.1"/>
    <property type="molecule type" value="Genomic_DNA"/>
</dbReference>
<comment type="cofactor">
    <cofactor evidence="2">
        <name>Mn(2+)</name>
        <dbReference type="ChEBI" id="CHEBI:29035"/>
    </cofactor>
</comment>